<dbReference type="NCBIfam" id="TIGR01958">
    <property type="entry name" value="nuoE_fam"/>
    <property type="match status" value="1"/>
</dbReference>
<feature type="binding site" evidence="8">
    <location>
        <position position="124"/>
    </location>
    <ligand>
        <name>[2Fe-2S] cluster</name>
        <dbReference type="ChEBI" id="CHEBI:190135"/>
    </ligand>
</feature>
<evidence type="ECO:0000256" key="2">
    <source>
        <dbReference type="ARBA" id="ARBA00022714"/>
    </source>
</evidence>
<dbReference type="GO" id="GO:0046872">
    <property type="term" value="F:metal ion binding"/>
    <property type="evidence" value="ECO:0007669"/>
    <property type="project" value="UniProtKB-KW"/>
</dbReference>
<evidence type="ECO:0000256" key="4">
    <source>
        <dbReference type="ARBA" id="ARBA00023004"/>
    </source>
</evidence>
<evidence type="ECO:0000313" key="9">
    <source>
        <dbReference type="EMBL" id="BAL94902.1"/>
    </source>
</evidence>
<evidence type="ECO:0000256" key="1">
    <source>
        <dbReference type="ARBA" id="ARBA00010643"/>
    </source>
</evidence>
<comment type="catalytic activity">
    <reaction evidence="7">
        <text>a quinone + NADH + 5 H(+)(in) = a quinol + NAD(+) + 4 H(+)(out)</text>
        <dbReference type="Rhea" id="RHEA:57888"/>
        <dbReference type="ChEBI" id="CHEBI:15378"/>
        <dbReference type="ChEBI" id="CHEBI:24646"/>
        <dbReference type="ChEBI" id="CHEBI:57540"/>
        <dbReference type="ChEBI" id="CHEBI:57945"/>
        <dbReference type="ChEBI" id="CHEBI:132124"/>
    </reaction>
</comment>
<dbReference type="PIRSF" id="PIRSF000216">
    <property type="entry name" value="NADH_DH_24kDa"/>
    <property type="match status" value="1"/>
</dbReference>
<keyword evidence="5 8" id="KW-0411">Iron-sulfur</keyword>
<keyword evidence="3 8" id="KW-0479">Metal-binding</keyword>
<dbReference type="Gene3D" id="1.10.10.1590">
    <property type="entry name" value="NADH-quinone oxidoreductase subunit E"/>
    <property type="match status" value="1"/>
</dbReference>
<dbReference type="EC" id="1.6.5.3" evidence="9"/>
<dbReference type="SUPFAM" id="SSF52833">
    <property type="entry name" value="Thioredoxin-like"/>
    <property type="match status" value="1"/>
</dbReference>
<accession>I0HPG5</accession>
<keyword evidence="10" id="KW-1185">Reference proteome</keyword>
<proteinExistence type="inferred from homology"/>
<dbReference type="STRING" id="983917.RGE_15610"/>
<dbReference type="AlphaFoldDB" id="I0HPG5"/>
<feature type="binding site" evidence="8">
    <location>
        <position position="83"/>
    </location>
    <ligand>
        <name>[2Fe-2S] cluster</name>
        <dbReference type="ChEBI" id="CHEBI:190135"/>
    </ligand>
</feature>
<dbReference type="EC" id="1.6.5.11" evidence="9"/>
<name>I0HPG5_RUBGI</name>
<dbReference type="eggNOG" id="COG1905">
    <property type="taxonomic scope" value="Bacteria"/>
</dbReference>
<keyword evidence="2 8" id="KW-0001">2Fe-2S</keyword>
<dbReference type="PATRIC" id="fig|983917.3.peg.1528"/>
<comment type="similarity">
    <text evidence="1">Belongs to the complex I 24 kDa subunit family.</text>
</comment>
<dbReference type="Pfam" id="PF01257">
    <property type="entry name" value="2Fe-2S_thioredx"/>
    <property type="match status" value="1"/>
</dbReference>
<dbReference type="Proteomes" id="UP000007883">
    <property type="component" value="Chromosome"/>
</dbReference>
<feature type="binding site" evidence="8">
    <location>
        <position position="88"/>
    </location>
    <ligand>
        <name>[2Fe-2S] cluster</name>
        <dbReference type="ChEBI" id="CHEBI:190135"/>
    </ligand>
</feature>
<dbReference type="InterPro" id="IPR002023">
    <property type="entry name" value="NuoE-like"/>
</dbReference>
<dbReference type="KEGG" id="rge:RGE_15610"/>
<feature type="binding site" evidence="8">
    <location>
        <position position="128"/>
    </location>
    <ligand>
        <name>[2Fe-2S] cluster</name>
        <dbReference type="ChEBI" id="CHEBI:190135"/>
    </ligand>
</feature>
<dbReference type="EC" id="1.6.99.3" evidence="9"/>
<comment type="cofactor">
    <cofactor evidence="8">
        <name>[2Fe-2S] cluster</name>
        <dbReference type="ChEBI" id="CHEBI:190135"/>
    </cofactor>
    <text evidence="8">Binds 1 [2Fe-2S] cluster.</text>
</comment>
<evidence type="ECO:0000313" key="10">
    <source>
        <dbReference type="Proteomes" id="UP000007883"/>
    </source>
</evidence>
<dbReference type="PANTHER" id="PTHR10371">
    <property type="entry name" value="NADH DEHYDROGENASE UBIQUINONE FLAVOPROTEIN 2, MITOCHONDRIAL"/>
    <property type="match status" value="1"/>
</dbReference>
<dbReference type="InterPro" id="IPR036249">
    <property type="entry name" value="Thioredoxin-like_sf"/>
</dbReference>
<dbReference type="CDD" id="cd03064">
    <property type="entry name" value="TRX_Fd_NuoE"/>
    <property type="match status" value="1"/>
</dbReference>
<keyword evidence="9" id="KW-0560">Oxidoreductase</keyword>
<dbReference type="HOGENOM" id="CLU_054362_2_0_4"/>
<dbReference type="GO" id="GO:0003954">
    <property type="term" value="F:NADH dehydrogenase activity"/>
    <property type="evidence" value="ECO:0007669"/>
    <property type="project" value="TreeGrafter"/>
</dbReference>
<dbReference type="PROSITE" id="PS01099">
    <property type="entry name" value="COMPLEX1_24K"/>
    <property type="match status" value="1"/>
</dbReference>
<dbReference type="PANTHER" id="PTHR10371:SF3">
    <property type="entry name" value="NADH DEHYDROGENASE [UBIQUINONE] FLAVOPROTEIN 2, MITOCHONDRIAL"/>
    <property type="match status" value="1"/>
</dbReference>
<dbReference type="RefSeq" id="WP_014427770.1">
    <property type="nucleotide sequence ID" value="NC_017075.1"/>
</dbReference>
<reference evidence="9 10" key="1">
    <citation type="journal article" date="2012" name="J. Bacteriol.">
        <title>Complete genome sequence of phototrophic betaproteobacterium Rubrivivax gelatinosus IL144.</title>
        <authorList>
            <person name="Nagashima S."/>
            <person name="Kamimura A."/>
            <person name="Shimizu T."/>
            <person name="Nakamura-isaki S."/>
            <person name="Aono E."/>
            <person name="Sakamoto K."/>
            <person name="Ichikawa N."/>
            <person name="Nakazawa H."/>
            <person name="Sekine M."/>
            <person name="Yamazaki S."/>
            <person name="Fujita N."/>
            <person name="Shimada K."/>
            <person name="Hanada S."/>
            <person name="Nagashima K.V.P."/>
        </authorList>
    </citation>
    <scope>NUCLEOTIDE SEQUENCE [LARGE SCALE GENOMIC DNA]</scope>
    <source>
        <strain evidence="10">NBRC 100245 / IL144</strain>
    </source>
</reference>
<dbReference type="Gene3D" id="3.40.30.10">
    <property type="entry name" value="Glutaredoxin"/>
    <property type="match status" value="1"/>
</dbReference>
<evidence type="ECO:0000256" key="8">
    <source>
        <dbReference type="PIRSR" id="PIRSR000216-1"/>
    </source>
</evidence>
<dbReference type="InterPro" id="IPR041921">
    <property type="entry name" value="NuoE_N"/>
</dbReference>
<dbReference type="GO" id="GO:0051537">
    <property type="term" value="F:2 iron, 2 sulfur cluster binding"/>
    <property type="evidence" value="ECO:0007669"/>
    <property type="project" value="UniProtKB-KW"/>
</dbReference>
<evidence type="ECO:0000256" key="6">
    <source>
        <dbReference type="ARBA" id="ARBA00034078"/>
    </source>
</evidence>
<sequence length="161" mass="17819">MNFSEATLALFAREVAKFPADQKQSAVMACLAIVQHEQGHVSQEAEEAIAAYLGMPAIAVHEVTTFYNMYNQQPVGKYKLNVCTNLPCQLRHGEHALDHVCKRLGVKPYGTTEDGLFTVQPSECLGACADAPVMLVNDREMLSFMDDDKLDELIDTLRKEG</sequence>
<evidence type="ECO:0000256" key="7">
    <source>
        <dbReference type="ARBA" id="ARBA00047712"/>
    </source>
</evidence>
<gene>
    <name evidence="9" type="primary">nuoE</name>
    <name evidence="9" type="ordered locus">RGE_15610</name>
</gene>
<evidence type="ECO:0000256" key="3">
    <source>
        <dbReference type="ARBA" id="ARBA00022723"/>
    </source>
</evidence>
<dbReference type="FunFam" id="1.10.10.1590:FF:000001">
    <property type="entry name" value="NADH-quinone oxidoreductase subunit E"/>
    <property type="match status" value="1"/>
</dbReference>
<comment type="cofactor">
    <cofactor evidence="6">
        <name>[2Fe-2S] cluster</name>
        <dbReference type="ChEBI" id="CHEBI:190135"/>
    </cofactor>
</comment>
<evidence type="ECO:0000256" key="5">
    <source>
        <dbReference type="ARBA" id="ARBA00023014"/>
    </source>
</evidence>
<keyword evidence="4 8" id="KW-0408">Iron</keyword>
<protein>
    <submittedName>
        <fullName evidence="9">NADH-quinone oxidoreductase, E subunit NuoE</fullName>
        <ecNumber evidence="9">1.6.5.11</ecNumber>
        <ecNumber evidence="9">1.6.5.3</ecNumber>
        <ecNumber evidence="9">1.6.99.3</ecNumber>
    </submittedName>
</protein>
<dbReference type="EMBL" id="AP012320">
    <property type="protein sequence ID" value="BAL94902.1"/>
    <property type="molecule type" value="Genomic_DNA"/>
</dbReference>
<organism evidence="9 10">
    <name type="scientific">Rubrivivax gelatinosus (strain NBRC 100245 / IL144)</name>
    <dbReference type="NCBI Taxonomy" id="983917"/>
    <lineage>
        <taxon>Bacteria</taxon>
        <taxon>Pseudomonadati</taxon>
        <taxon>Pseudomonadota</taxon>
        <taxon>Betaproteobacteria</taxon>
        <taxon>Burkholderiales</taxon>
        <taxon>Sphaerotilaceae</taxon>
        <taxon>Rubrivivax</taxon>
    </lineage>
</organism>
<dbReference type="InterPro" id="IPR042128">
    <property type="entry name" value="NuoE_dom"/>
</dbReference>